<evidence type="ECO:0000256" key="7">
    <source>
        <dbReference type="ARBA" id="ARBA00023125"/>
    </source>
</evidence>
<dbReference type="GO" id="GO:0003677">
    <property type="term" value="F:DNA binding"/>
    <property type="evidence" value="ECO:0007669"/>
    <property type="project" value="UniProtKB-KW"/>
</dbReference>
<dbReference type="PROSITE" id="PS51192">
    <property type="entry name" value="HELICASE_ATP_BIND_1"/>
    <property type="match status" value="1"/>
</dbReference>
<keyword evidence="7" id="KW-0238">DNA-binding</keyword>
<evidence type="ECO:0000313" key="11">
    <source>
        <dbReference type="EMBL" id="CAF90297.1"/>
    </source>
</evidence>
<keyword evidence="4" id="KW-0347">Helicase</keyword>
<feature type="domain" description="Helicase ATP-binding" evidence="10">
    <location>
        <begin position="297"/>
        <end position="462"/>
    </location>
</feature>
<dbReference type="GO" id="GO:0004386">
    <property type="term" value="F:helicase activity"/>
    <property type="evidence" value="ECO:0007669"/>
    <property type="project" value="UniProtKB-KW"/>
</dbReference>
<feature type="region of interest" description="Disordered" evidence="9">
    <location>
        <begin position="618"/>
        <end position="641"/>
    </location>
</feature>
<keyword evidence="8" id="KW-0539">Nucleus</keyword>
<dbReference type="GO" id="GO:0006338">
    <property type="term" value="P:chromatin remodeling"/>
    <property type="evidence" value="ECO:0007669"/>
    <property type="project" value="TreeGrafter"/>
</dbReference>
<keyword evidence="6" id="KW-0156">Chromatin regulator</keyword>
<reference evidence="11" key="1">
    <citation type="journal article" date="2004" name="Nature">
        <title>Genome duplication in the teleost fish Tetraodon nigroviridis reveals the early vertebrate proto-karyotype.</title>
        <authorList>
            <person name="Jaillon O."/>
            <person name="Aury J.-M."/>
            <person name="Brunet F."/>
            <person name="Petit J.-L."/>
            <person name="Stange-Thomann N."/>
            <person name="Mauceli E."/>
            <person name="Bouneau L."/>
            <person name="Fischer C."/>
            <person name="Ozouf-Costaz C."/>
            <person name="Bernot A."/>
            <person name="Nicaud S."/>
            <person name="Jaffe D."/>
            <person name="Fisher S."/>
            <person name="Lutfalla G."/>
            <person name="Dossat C."/>
            <person name="Segurens B."/>
            <person name="Dasilva C."/>
            <person name="Salanoubat M."/>
            <person name="Levy M."/>
            <person name="Boudet N."/>
            <person name="Castellano S."/>
            <person name="Anthouard V."/>
            <person name="Jubin C."/>
            <person name="Castelli V."/>
            <person name="Katinka M."/>
            <person name="Vacherie B."/>
            <person name="Biemont C."/>
            <person name="Skalli Z."/>
            <person name="Cattolico L."/>
            <person name="Poulain J."/>
            <person name="De Berardinis V."/>
            <person name="Cruaud C."/>
            <person name="Duprat S."/>
            <person name="Brottier P."/>
            <person name="Coutanceau J.-P."/>
            <person name="Gouzy J."/>
            <person name="Parra G."/>
            <person name="Lardier G."/>
            <person name="Chapple C."/>
            <person name="McKernan K.J."/>
            <person name="McEwan P."/>
            <person name="Bosak S."/>
            <person name="Kellis M."/>
            <person name="Volff J.-N."/>
            <person name="Guigo R."/>
            <person name="Zody M.C."/>
            <person name="Mesirov J."/>
            <person name="Lindblad-Toh K."/>
            <person name="Birren B."/>
            <person name="Nusbaum C."/>
            <person name="Kahn D."/>
            <person name="Robinson-Rechavi M."/>
            <person name="Laudet V."/>
            <person name="Schachter V."/>
            <person name="Quetier F."/>
            <person name="Saurin W."/>
            <person name="Scarpelli C."/>
            <person name="Wincker P."/>
            <person name="Lander E.S."/>
            <person name="Weissenbach J."/>
            <person name="Roest Crollius H."/>
        </authorList>
    </citation>
    <scope>NUCLEOTIDE SEQUENCE [LARGE SCALE GENOMIC DNA]</scope>
</reference>
<protein>
    <submittedName>
        <fullName evidence="11">Chromosome undetermined SCAF7483, whole genome shotgun sequence</fullName>
    </submittedName>
</protein>
<dbReference type="InterPro" id="IPR000330">
    <property type="entry name" value="SNF2_N"/>
</dbReference>
<evidence type="ECO:0000256" key="1">
    <source>
        <dbReference type="ARBA" id="ARBA00004123"/>
    </source>
</evidence>
<dbReference type="InterPro" id="IPR014001">
    <property type="entry name" value="Helicase_ATP-bd"/>
</dbReference>
<feature type="compositionally biased region" description="Polar residues" evidence="9">
    <location>
        <begin position="12"/>
        <end position="21"/>
    </location>
</feature>
<dbReference type="Gene3D" id="3.40.50.10810">
    <property type="entry name" value="Tandem AAA-ATPase domain"/>
    <property type="match status" value="1"/>
</dbReference>
<proteinExistence type="predicted"/>
<keyword evidence="5" id="KW-0067">ATP-binding</keyword>
<evidence type="ECO:0000256" key="9">
    <source>
        <dbReference type="SAM" id="MobiDB-lite"/>
    </source>
</evidence>
<keyword evidence="3" id="KW-0378">Hydrolase</keyword>
<evidence type="ECO:0000259" key="10">
    <source>
        <dbReference type="PROSITE" id="PS51192"/>
    </source>
</evidence>
<evidence type="ECO:0000256" key="6">
    <source>
        <dbReference type="ARBA" id="ARBA00022853"/>
    </source>
</evidence>
<dbReference type="FunFam" id="3.40.50.10810:FF:000005">
    <property type="entry name" value="Photoperiod-independent early flowering 1"/>
    <property type="match status" value="1"/>
</dbReference>
<dbReference type="SMART" id="SM00487">
    <property type="entry name" value="DEXDc"/>
    <property type="match status" value="1"/>
</dbReference>
<dbReference type="InterPro" id="IPR050520">
    <property type="entry name" value="INO80/SWR1_helicase"/>
</dbReference>
<dbReference type="AlphaFoldDB" id="Q4T9Y5"/>
<gene>
    <name evidence="11" type="ORF">GSTENG00004528001</name>
</gene>
<dbReference type="PANTHER" id="PTHR45685">
    <property type="entry name" value="HELICASE SRCAP-RELATED"/>
    <property type="match status" value="1"/>
</dbReference>
<feature type="region of interest" description="Disordered" evidence="9">
    <location>
        <begin position="1"/>
        <end position="49"/>
    </location>
</feature>
<name>Q4T9Y5_TETNG</name>
<dbReference type="SUPFAM" id="SSF52540">
    <property type="entry name" value="P-loop containing nucleoside triphosphate hydrolases"/>
    <property type="match status" value="2"/>
</dbReference>
<reference evidence="11" key="2">
    <citation type="submission" date="2004-02" db="EMBL/GenBank/DDBJ databases">
        <authorList>
            <consortium name="Genoscope"/>
            <consortium name="Whitehead Institute Centre for Genome Research"/>
        </authorList>
    </citation>
    <scope>NUCLEOTIDE SEQUENCE</scope>
</reference>
<dbReference type="GO" id="GO:0016887">
    <property type="term" value="F:ATP hydrolysis activity"/>
    <property type="evidence" value="ECO:0007669"/>
    <property type="project" value="TreeGrafter"/>
</dbReference>
<organism evidence="11">
    <name type="scientific">Tetraodon nigroviridis</name>
    <name type="common">Spotted green pufferfish</name>
    <name type="synonym">Chelonodon nigroviridis</name>
    <dbReference type="NCBI Taxonomy" id="99883"/>
    <lineage>
        <taxon>Eukaryota</taxon>
        <taxon>Metazoa</taxon>
        <taxon>Chordata</taxon>
        <taxon>Craniata</taxon>
        <taxon>Vertebrata</taxon>
        <taxon>Euteleostomi</taxon>
        <taxon>Actinopterygii</taxon>
        <taxon>Neopterygii</taxon>
        <taxon>Teleostei</taxon>
        <taxon>Neoteleostei</taxon>
        <taxon>Acanthomorphata</taxon>
        <taxon>Eupercaria</taxon>
        <taxon>Tetraodontiformes</taxon>
        <taxon>Tetradontoidea</taxon>
        <taxon>Tetraodontidae</taxon>
        <taxon>Tetraodon</taxon>
    </lineage>
</organism>
<dbReference type="PANTHER" id="PTHR45685:SF1">
    <property type="entry name" value="HELICASE SRCAP"/>
    <property type="match status" value="1"/>
</dbReference>
<dbReference type="Pfam" id="PF00176">
    <property type="entry name" value="SNF2-rel_dom"/>
    <property type="match status" value="1"/>
</dbReference>
<dbReference type="GO" id="GO:0000812">
    <property type="term" value="C:Swr1 complex"/>
    <property type="evidence" value="ECO:0007669"/>
    <property type="project" value="TreeGrafter"/>
</dbReference>
<accession>Q4T9Y5</accession>
<evidence type="ECO:0000256" key="2">
    <source>
        <dbReference type="ARBA" id="ARBA00022741"/>
    </source>
</evidence>
<keyword evidence="2" id="KW-0547">Nucleotide-binding</keyword>
<evidence type="ECO:0000256" key="8">
    <source>
        <dbReference type="ARBA" id="ARBA00023242"/>
    </source>
</evidence>
<dbReference type="EMBL" id="CAAE01007483">
    <property type="protein sequence ID" value="CAF90297.1"/>
    <property type="molecule type" value="Genomic_DNA"/>
</dbReference>
<dbReference type="GO" id="GO:0005524">
    <property type="term" value="F:ATP binding"/>
    <property type="evidence" value="ECO:0007669"/>
    <property type="project" value="UniProtKB-KW"/>
</dbReference>
<evidence type="ECO:0000256" key="4">
    <source>
        <dbReference type="ARBA" id="ARBA00022806"/>
    </source>
</evidence>
<evidence type="ECO:0000256" key="3">
    <source>
        <dbReference type="ARBA" id="ARBA00022801"/>
    </source>
</evidence>
<sequence>MPPTPQAVQIAGQKQNQQQYDPSKGPPLQNAASLHTPPPQLPGRMAQGGLPIAGLPMALSQQAQLVETAQAGGHLQAQVKVPAGGSVLATCPPPTLQVLSAPWPTSTPALSPNWQEAMACPLLNPVALVKIQEAAAKKLVRTCARYHQEQKRSEERSKKEKEIQLRHIASTIAREVEFFWSNIEQVVEIKLQFEIYEKRLKSLCVQKAKGVDPDGTAPGAVVIDSLLNVDQYCASDKSASSVSDGKPGRDIAEVAAATELILPKGSFRTTSSTHSPAPFLLHGSLREYQQIGVDWLMNLYKKKLNGILADESGLGKTVQTVAYMAHLAGQEGVWGPHLIVVRTCRLLNWEVEFKRWCPGLKILLYLGNKRERRSMRMWWKEANSFHVCLTSYKLLMKDQCHFMRRRWRHLVLDEVQLIKNMTQKHWETIFSLQSQQRILLISSPLQNTLKELWTMIHFLLPGITKPYSDFPVKAGTDQNQDYCHKLVIRLHRMIQPFILRRSKRDVEKQLPKKYEHILKCRLSARQKSLYEDILTQPGAQEALKMGHFVSVQQVLMQLQRVCNHPELVAPRENFSSYFWPSLEYRVPSLVLGALQEENHKAASAGAVWDRARGPPGCHHRGSWPESSSNRPLHNHLGGNHWPLRPGPGQGCSNNYSFFPCGLGQHVLGAASLSLGTVLGPVAPISQPGVAQVPRPALAPNHAIQPRLLSQRLVLTSQAQARLPSGDVVKIAQLTNITGGHHRISQPEAPVTLQFQGNKFTLSPSQLRQLTTGQPLHLHEIFVAFVLDLGNVLQIVSAPGQQIIRPQGSMQQVGPSLGCQPPSKESSEEKTQQLKSRLARLFEANERRCSRSVVYGTDLLQFCTLGSEGPHSTLAGGDWSGSTVPPVCSQPSGCVQPGAEVFPPPSPGGSSSPTLWMSPTYCPGISFTFLTCSKCRWTLVSRLILCSLE</sequence>
<evidence type="ECO:0000256" key="5">
    <source>
        <dbReference type="ARBA" id="ARBA00022840"/>
    </source>
</evidence>
<dbReference type="OrthoDB" id="372624at2759"/>
<dbReference type="KEGG" id="tng:GSTEN00004528G001"/>
<feature type="region of interest" description="Disordered" evidence="9">
    <location>
        <begin position="807"/>
        <end position="831"/>
    </location>
</feature>
<dbReference type="GO" id="GO:0042393">
    <property type="term" value="F:histone binding"/>
    <property type="evidence" value="ECO:0007669"/>
    <property type="project" value="TreeGrafter"/>
</dbReference>
<dbReference type="InterPro" id="IPR038718">
    <property type="entry name" value="SNF2-like_sf"/>
</dbReference>
<dbReference type="InterPro" id="IPR027417">
    <property type="entry name" value="P-loop_NTPase"/>
</dbReference>
<comment type="subcellular location">
    <subcellularLocation>
        <location evidence="1">Nucleus</location>
    </subcellularLocation>
</comment>